<dbReference type="RefSeq" id="WP_263609088.1">
    <property type="nucleotide sequence ID" value="NZ_JAOVQM010000015.1"/>
</dbReference>
<proteinExistence type="inferred from homology"/>
<accession>A0ABT2Y824</accession>
<reference evidence="12" key="1">
    <citation type="submission" date="2022-09" db="EMBL/GenBank/DDBJ databases">
        <title>Novel Mycoplasma species identified in domestic and wild animals.</title>
        <authorList>
            <person name="Volokhov D.V."/>
            <person name="Furtak V.A."/>
            <person name="Zagorodnyaya T.A."/>
        </authorList>
    </citation>
    <scope>NUCLEOTIDE SEQUENCE</scope>
    <source>
        <strain evidence="12">Oakley</strain>
    </source>
</reference>
<dbReference type="InterPro" id="IPR011010">
    <property type="entry name" value="DNA_brk_join_enz"/>
</dbReference>
<sequence>MTNEVAIQTFKDYLTIEKNYAQPTVTAYVSDIISFLEFIQKEGFADELLSVTRERIFGHFLNHLSNESYKNKSITRKISALKAFYKFHHKMQHIDTNPVLKLKSPKVEKRLPKVVSQKEIELIYQTIDTSTPLGLRNYLIFDLLYSTGLRASELCSLQLSDIELSNQRILIHGKGSKDRYVIIHETLKDTFRTYLTYTRPILLAKGDTLENKDVFINYKGTTLTPRGLRVILNTLFDHAGELIHVSPHMLRHSFASTLLNHGADLRVVQELLGHEHLKTTQVYTHLTTEKIRQSYKESHPRATKK</sequence>
<evidence type="ECO:0000259" key="10">
    <source>
        <dbReference type="PROSITE" id="PS51898"/>
    </source>
</evidence>
<evidence type="ECO:0000313" key="13">
    <source>
        <dbReference type="Proteomes" id="UP001177160"/>
    </source>
</evidence>
<dbReference type="EMBL" id="JAOVQM010000015">
    <property type="protein sequence ID" value="MCV2232899.1"/>
    <property type="molecule type" value="Genomic_DNA"/>
</dbReference>
<evidence type="ECO:0000256" key="7">
    <source>
        <dbReference type="ARBA" id="ARBA00023172"/>
    </source>
</evidence>
<keyword evidence="8 9" id="KW-0131">Cell cycle</keyword>
<comment type="subunit">
    <text evidence="9">Forms a cyclic heterotetrameric complex composed of two molecules of XerC and two molecules of XerD.</text>
</comment>
<dbReference type="NCBIfam" id="NF040815">
    <property type="entry name" value="recomb_XerA_Arch"/>
    <property type="match status" value="1"/>
</dbReference>
<dbReference type="HAMAP" id="MF_01808">
    <property type="entry name" value="Recomb_XerC_XerD"/>
    <property type="match status" value="1"/>
</dbReference>
<dbReference type="InterPro" id="IPR050090">
    <property type="entry name" value="Tyrosine_recombinase_XerCD"/>
</dbReference>
<evidence type="ECO:0000256" key="9">
    <source>
        <dbReference type="HAMAP-Rule" id="MF_01808"/>
    </source>
</evidence>
<dbReference type="PROSITE" id="PS51898">
    <property type="entry name" value="TYR_RECOMBINASE"/>
    <property type="match status" value="1"/>
</dbReference>
<dbReference type="InterPro" id="IPR004107">
    <property type="entry name" value="Integrase_SAM-like_N"/>
</dbReference>
<feature type="domain" description="Core-binding (CB)" evidence="11">
    <location>
        <begin position="1"/>
        <end position="89"/>
    </location>
</feature>
<feature type="active site" evidence="9">
    <location>
        <position position="150"/>
    </location>
</feature>
<dbReference type="PANTHER" id="PTHR30349">
    <property type="entry name" value="PHAGE INTEGRASE-RELATED"/>
    <property type="match status" value="1"/>
</dbReference>
<evidence type="ECO:0000256" key="6">
    <source>
        <dbReference type="ARBA" id="ARBA00023125"/>
    </source>
</evidence>
<evidence type="ECO:0000313" key="12">
    <source>
        <dbReference type="EMBL" id="MCV2232899.1"/>
    </source>
</evidence>
<dbReference type="InterPro" id="IPR044068">
    <property type="entry name" value="CB"/>
</dbReference>
<organism evidence="12 13">
    <name type="scientific">Paracholeplasma manati</name>
    <dbReference type="NCBI Taxonomy" id="591373"/>
    <lineage>
        <taxon>Bacteria</taxon>
        <taxon>Bacillati</taxon>
        <taxon>Mycoplasmatota</taxon>
        <taxon>Mollicutes</taxon>
        <taxon>Acholeplasmatales</taxon>
        <taxon>Acholeplasmataceae</taxon>
        <taxon>Paracholeplasma</taxon>
    </lineage>
</organism>
<feature type="domain" description="Tyr recombinase" evidence="10">
    <location>
        <begin position="110"/>
        <end position="296"/>
    </location>
</feature>
<dbReference type="InterPro" id="IPR010998">
    <property type="entry name" value="Integrase_recombinase_N"/>
</dbReference>
<comment type="caution">
    <text evidence="12">The sequence shown here is derived from an EMBL/GenBank/DDBJ whole genome shotgun (WGS) entry which is preliminary data.</text>
</comment>
<keyword evidence="3 9" id="KW-0132">Cell division</keyword>
<gene>
    <name evidence="9" type="primary">xerC</name>
    <name evidence="12" type="ORF">N7548_08705</name>
</gene>
<dbReference type="Gene3D" id="1.10.150.130">
    <property type="match status" value="1"/>
</dbReference>
<evidence type="ECO:0000256" key="1">
    <source>
        <dbReference type="ARBA" id="ARBA00004496"/>
    </source>
</evidence>
<dbReference type="InterPro" id="IPR023009">
    <property type="entry name" value="Tyrosine_recombinase_XerC/XerD"/>
</dbReference>
<dbReference type="Proteomes" id="UP001177160">
    <property type="component" value="Unassembled WGS sequence"/>
</dbReference>
<feature type="active site" evidence="9">
    <location>
        <position position="251"/>
    </location>
</feature>
<comment type="similarity">
    <text evidence="9">Belongs to the 'phage' integrase family. XerC subfamily.</text>
</comment>
<dbReference type="InterPro" id="IPR013762">
    <property type="entry name" value="Integrase-like_cat_sf"/>
</dbReference>
<keyword evidence="6 9" id="KW-0238">DNA-binding</keyword>
<dbReference type="Pfam" id="PF02899">
    <property type="entry name" value="Phage_int_SAM_1"/>
    <property type="match status" value="1"/>
</dbReference>
<evidence type="ECO:0000256" key="5">
    <source>
        <dbReference type="ARBA" id="ARBA00022908"/>
    </source>
</evidence>
<name>A0ABT2Y824_9MOLU</name>
<evidence type="ECO:0000259" key="11">
    <source>
        <dbReference type="PROSITE" id="PS51900"/>
    </source>
</evidence>
<keyword evidence="2 9" id="KW-0963">Cytoplasm</keyword>
<dbReference type="InterPro" id="IPR002104">
    <property type="entry name" value="Integrase_catalytic"/>
</dbReference>
<keyword evidence="7 9" id="KW-0233">DNA recombination</keyword>
<evidence type="ECO:0000256" key="4">
    <source>
        <dbReference type="ARBA" id="ARBA00022829"/>
    </source>
</evidence>
<protein>
    <recommendedName>
        <fullName evidence="9">Tyrosine recombinase XerC</fullName>
    </recommendedName>
</protein>
<keyword evidence="5 9" id="KW-0229">DNA integration</keyword>
<comment type="function">
    <text evidence="9">Site-specific tyrosine recombinase, which acts by catalyzing the cutting and rejoining of the recombining DNA molecules. The XerC-XerD complex is essential to convert dimers of the bacterial chromosome into monomers to permit their segregation at cell division. It also contributes to the segregational stability of plasmids.</text>
</comment>
<evidence type="ECO:0000256" key="8">
    <source>
        <dbReference type="ARBA" id="ARBA00023306"/>
    </source>
</evidence>
<dbReference type="PANTHER" id="PTHR30349:SF41">
    <property type="entry name" value="INTEGRASE_RECOMBINASE PROTEIN MJ0367-RELATED"/>
    <property type="match status" value="1"/>
</dbReference>
<feature type="active site" evidence="9">
    <location>
        <position position="274"/>
    </location>
</feature>
<dbReference type="PROSITE" id="PS51900">
    <property type="entry name" value="CB"/>
    <property type="match status" value="1"/>
</dbReference>
<keyword evidence="13" id="KW-1185">Reference proteome</keyword>
<dbReference type="Gene3D" id="1.10.443.10">
    <property type="entry name" value="Intergrase catalytic core"/>
    <property type="match status" value="1"/>
</dbReference>
<feature type="active site" evidence="9">
    <location>
        <position position="174"/>
    </location>
</feature>
<comment type="subcellular location">
    <subcellularLocation>
        <location evidence="1 9">Cytoplasm</location>
    </subcellularLocation>
</comment>
<dbReference type="Pfam" id="PF00589">
    <property type="entry name" value="Phage_integrase"/>
    <property type="match status" value="1"/>
</dbReference>
<dbReference type="SUPFAM" id="SSF56349">
    <property type="entry name" value="DNA breaking-rejoining enzymes"/>
    <property type="match status" value="1"/>
</dbReference>
<feature type="active site" description="O-(3'-phospho-DNA)-tyrosine intermediate" evidence="9">
    <location>
        <position position="283"/>
    </location>
</feature>
<feature type="active site" evidence="9">
    <location>
        <position position="248"/>
    </location>
</feature>
<evidence type="ECO:0000256" key="3">
    <source>
        <dbReference type="ARBA" id="ARBA00022618"/>
    </source>
</evidence>
<keyword evidence="4 9" id="KW-0159">Chromosome partition</keyword>
<evidence type="ECO:0000256" key="2">
    <source>
        <dbReference type="ARBA" id="ARBA00022490"/>
    </source>
</evidence>